<organism evidence="1 2">
    <name type="scientific">Neolewinella aquimaris</name>
    <dbReference type="NCBI Taxonomy" id="1835722"/>
    <lineage>
        <taxon>Bacteria</taxon>
        <taxon>Pseudomonadati</taxon>
        <taxon>Bacteroidota</taxon>
        <taxon>Saprospiria</taxon>
        <taxon>Saprospirales</taxon>
        <taxon>Lewinellaceae</taxon>
        <taxon>Neolewinella</taxon>
    </lineage>
</organism>
<protein>
    <submittedName>
        <fullName evidence="1">Four helix bundle protein</fullName>
    </submittedName>
</protein>
<gene>
    <name evidence="1" type="ORF">GGR28_002624</name>
</gene>
<sequence length="121" mass="13932">MTADQLEARLIMFGVNCTLLTRRLPIEQYYDAKNAAHQLVRSASSPGFHYGETRAAESSRDFLHKLKLGLKELRESRNTLRYIYYLKYLPEEDVLALIRESTELIAIFTSSAKKVQMKMAS</sequence>
<dbReference type="SUPFAM" id="SSF158446">
    <property type="entry name" value="IVS-encoded protein-like"/>
    <property type="match status" value="1"/>
</dbReference>
<dbReference type="InterPro" id="IPR012657">
    <property type="entry name" value="23S_rRNA-intervening_sequence"/>
</dbReference>
<evidence type="ECO:0000313" key="1">
    <source>
        <dbReference type="EMBL" id="MBB4079997.1"/>
    </source>
</evidence>
<proteinExistence type="predicted"/>
<reference evidence="1 2" key="1">
    <citation type="submission" date="2020-08" db="EMBL/GenBank/DDBJ databases">
        <title>Genomic Encyclopedia of Type Strains, Phase IV (KMG-IV): sequencing the most valuable type-strain genomes for metagenomic binning, comparative biology and taxonomic classification.</title>
        <authorList>
            <person name="Goeker M."/>
        </authorList>
    </citation>
    <scope>NUCLEOTIDE SEQUENCE [LARGE SCALE GENOMIC DNA]</scope>
    <source>
        <strain evidence="1 2">DSM 105137</strain>
    </source>
</reference>
<name>A0A840E9J0_9BACT</name>
<keyword evidence="2" id="KW-1185">Reference proteome</keyword>
<dbReference type="Pfam" id="PF05635">
    <property type="entry name" value="23S_rRNA_IVP"/>
    <property type="match status" value="1"/>
</dbReference>
<dbReference type="Proteomes" id="UP000576209">
    <property type="component" value="Unassembled WGS sequence"/>
</dbReference>
<dbReference type="Gene3D" id="1.20.1440.60">
    <property type="entry name" value="23S rRNA-intervening sequence"/>
    <property type="match status" value="1"/>
</dbReference>
<dbReference type="EMBL" id="JACIFF010000006">
    <property type="protein sequence ID" value="MBB4079997.1"/>
    <property type="molecule type" value="Genomic_DNA"/>
</dbReference>
<dbReference type="AlphaFoldDB" id="A0A840E9J0"/>
<dbReference type="NCBIfam" id="TIGR02436">
    <property type="entry name" value="four helix bundle protein"/>
    <property type="match status" value="1"/>
</dbReference>
<dbReference type="InterPro" id="IPR036583">
    <property type="entry name" value="23S_rRNA_IVS_sf"/>
</dbReference>
<comment type="caution">
    <text evidence="1">The sequence shown here is derived from an EMBL/GenBank/DDBJ whole genome shotgun (WGS) entry which is preliminary data.</text>
</comment>
<dbReference type="RefSeq" id="WP_183496231.1">
    <property type="nucleotide sequence ID" value="NZ_JACIFF010000006.1"/>
</dbReference>
<evidence type="ECO:0000313" key="2">
    <source>
        <dbReference type="Proteomes" id="UP000576209"/>
    </source>
</evidence>
<accession>A0A840E9J0</accession>